<dbReference type="InterPro" id="IPR015683">
    <property type="entry name" value="Ionotropic_Glu_rcpt"/>
</dbReference>
<evidence type="ECO:0000313" key="3">
    <source>
        <dbReference type="Proteomes" id="UP000283530"/>
    </source>
</evidence>
<organism evidence="2 3">
    <name type="scientific">Cinnamomum micranthum f. kanehirae</name>
    <dbReference type="NCBI Taxonomy" id="337451"/>
    <lineage>
        <taxon>Eukaryota</taxon>
        <taxon>Viridiplantae</taxon>
        <taxon>Streptophyta</taxon>
        <taxon>Embryophyta</taxon>
        <taxon>Tracheophyta</taxon>
        <taxon>Spermatophyta</taxon>
        <taxon>Magnoliopsida</taxon>
        <taxon>Magnoliidae</taxon>
        <taxon>Laurales</taxon>
        <taxon>Lauraceae</taxon>
        <taxon>Cinnamomum</taxon>
    </lineage>
</organism>
<dbReference type="EMBL" id="QPKB01000002">
    <property type="protein sequence ID" value="RWR75384.1"/>
    <property type="molecule type" value="Genomic_DNA"/>
</dbReference>
<keyword evidence="1" id="KW-1133">Transmembrane helix</keyword>
<dbReference type="Gene3D" id="1.10.287.70">
    <property type="match status" value="1"/>
</dbReference>
<dbReference type="Proteomes" id="UP000283530">
    <property type="component" value="Unassembled WGS sequence"/>
</dbReference>
<dbReference type="PANTHER" id="PTHR18966">
    <property type="entry name" value="IONOTROPIC GLUTAMATE RECEPTOR"/>
    <property type="match status" value="1"/>
</dbReference>
<protein>
    <submittedName>
        <fullName evidence="2">Glutamate receptor 2.9 isoform X2</fullName>
    </submittedName>
</protein>
<reference evidence="2 3" key="1">
    <citation type="journal article" date="2019" name="Nat. Plants">
        <title>Stout camphor tree genome fills gaps in understanding of flowering plant genome evolution.</title>
        <authorList>
            <person name="Chaw S.M."/>
            <person name="Liu Y.C."/>
            <person name="Wu Y.W."/>
            <person name="Wang H.Y."/>
            <person name="Lin C.I."/>
            <person name="Wu C.S."/>
            <person name="Ke H.M."/>
            <person name="Chang L.Y."/>
            <person name="Hsu C.Y."/>
            <person name="Yang H.T."/>
            <person name="Sudianto E."/>
            <person name="Hsu M.H."/>
            <person name="Wu K.P."/>
            <person name="Wang L.N."/>
            <person name="Leebens-Mack J.H."/>
            <person name="Tsai I.J."/>
        </authorList>
    </citation>
    <scope>NUCLEOTIDE SEQUENCE [LARGE SCALE GENOMIC DNA]</scope>
    <source>
        <strain evidence="3">cv. Chaw 1501</strain>
        <tissue evidence="2">Young leaves</tissue>
    </source>
</reference>
<sequence>MVKGKRNKAWIFLKPLCWDLWLMTPASFVFTCTVVWALEHRINEEFRGPLAHQIVLLLHSSLCIQFSTKIISTPMTHESIQNRGNVGYMVGSIVVDRLRSLHVEEPYLKPYKTAEKFAED</sequence>
<dbReference type="STRING" id="337451.A0A443NA36"/>
<keyword evidence="3" id="KW-1185">Reference proteome</keyword>
<keyword evidence="1" id="KW-0812">Transmembrane</keyword>
<gene>
    <name evidence="2" type="ORF">CKAN_00376100</name>
</gene>
<accession>A0A443NA36</accession>
<evidence type="ECO:0000313" key="2">
    <source>
        <dbReference type="EMBL" id="RWR75384.1"/>
    </source>
</evidence>
<evidence type="ECO:0000256" key="1">
    <source>
        <dbReference type="SAM" id="Phobius"/>
    </source>
</evidence>
<comment type="caution">
    <text evidence="2">The sequence shown here is derived from an EMBL/GenBank/DDBJ whole genome shotgun (WGS) entry which is preliminary data.</text>
</comment>
<keyword evidence="1" id="KW-0472">Membrane</keyword>
<keyword evidence="2" id="KW-0675">Receptor</keyword>
<feature type="transmembrane region" description="Helical" evidence="1">
    <location>
        <begin position="20"/>
        <end position="38"/>
    </location>
</feature>
<dbReference type="AlphaFoldDB" id="A0A443NA36"/>
<dbReference type="OrthoDB" id="5984008at2759"/>
<proteinExistence type="predicted"/>
<name>A0A443NA36_9MAGN</name>